<evidence type="ECO:0000313" key="1">
    <source>
        <dbReference type="EMBL" id="CAG6641978.1"/>
    </source>
</evidence>
<protein>
    <submittedName>
        <fullName evidence="1">Uncharacterized protein</fullName>
    </submittedName>
</protein>
<proteinExistence type="predicted"/>
<sequence length="173" mass="19409">MARIPTHIYHSYHTHNTARGLLGRYLVSLSLSLSLSPRPPPLRLISSPLYFFFLLLPVLSLHPKFLLLFLPHEQYFNLPLPSPPGGKPTHLIPCKCFKSHSVPLLSPSQRRSPLFGVTNHINCLLTQAPNILSLPPKHPVPSLSYSCTISPHILPPQKKQHENPTTFIPATFL</sequence>
<organism evidence="1">
    <name type="scientific">Cacopsylla melanoneura</name>
    <dbReference type="NCBI Taxonomy" id="428564"/>
    <lineage>
        <taxon>Eukaryota</taxon>
        <taxon>Metazoa</taxon>
        <taxon>Ecdysozoa</taxon>
        <taxon>Arthropoda</taxon>
        <taxon>Hexapoda</taxon>
        <taxon>Insecta</taxon>
        <taxon>Pterygota</taxon>
        <taxon>Neoptera</taxon>
        <taxon>Paraneoptera</taxon>
        <taxon>Hemiptera</taxon>
        <taxon>Sternorrhyncha</taxon>
        <taxon>Psylloidea</taxon>
        <taxon>Psyllidae</taxon>
        <taxon>Psyllinae</taxon>
        <taxon>Cacopsylla</taxon>
    </lineage>
</organism>
<name>A0A8D8R0G2_9HEMI</name>
<accession>A0A8D8R0G2</accession>
<dbReference type="EMBL" id="HBUF01120114">
    <property type="protein sequence ID" value="CAG6641978.1"/>
    <property type="molecule type" value="Transcribed_RNA"/>
</dbReference>
<dbReference type="AlphaFoldDB" id="A0A8D8R0G2"/>
<reference evidence="1" key="1">
    <citation type="submission" date="2021-05" db="EMBL/GenBank/DDBJ databases">
        <authorList>
            <person name="Alioto T."/>
            <person name="Alioto T."/>
            <person name="Gomez Garrido J."/>
        </authorList>
    </citation>
    <scope>NUCLEOTIDE SEQUENCE</scope>
</reference>